<dbReference type="SUPFAM" id="SSF52218">
    <property type="entry name" value="Flavoproteins"/>
    <property type="match status" value="1"/>
</dbReference>
<gene>
    <name evidence="20" type="ORF">HIM_05269</name>
</gene>
<dbReference type="GO" id="GO:0005506">
    <property type="term" value="F:iron ion binding"/>
    <property type="evidence" value="ECO:0007669"/>
    <property type="project" value="UniProtKB-UniRule"/>
</dbReference>
<keyword evidence="13 15" id="KW-0503">Monooxygenase</keyword>
<evidence type="ECO:0000256" key="15">
    <source>
        <dbReference type="PIRNR" id="PIRNR000209"/>
    </source>
</evidence>
<proteinExistence type="inferred from homology"/>
<dbReference type="InterPro" id="IPR001433">
    <property type="entry name" value="OxRdtase_FAD/NAD-bd"/>
</dbReference>
<accession>A0A0F7ZUR9</accession>
<keyword evidence="5 15" id="KW-0285">Flavoprotein</keyword>
<dbReference type="Pfam" id="PF00258">
    <property type="entry name" value="Flavodoxin_1"/>
    <property type="match status" value="1"/>
</dbReference>
<name>A0A0F7ZUR9_9HYPO</name>
<dbReference type="Gene3D" id="1.10.630.10">
    <property type="entry name" value="Cytochrome P450"/>
    <property type="match status" value="1"/>
</dbReference>
<reference evidence="20 21" key="1">
    <citation type="journal article" date="2014" name="Genome Biol. Evol.">
        <title>Comparative genomics and transcriptomics analyses reveal divergent lifestyle features of nematode endoparasitic fungus Hirsutella minnesotensis.</title>
        <authorList>
            <person name="Lai Y."/>
            <person name="Liu K."/>
            <person name="Zhang X."/>
            <person name="Zhang X."/>
            <person name="Li K."/>
            <person name="Wang N."/>
            <person name="Shu C."/>
            <person name="Wu Y."/>
            <person name="Wang C."/>
            <person name="Bushley K.E."/>
            <person name="Xiang M."/>
            <person name="Liu X."/>
        </authorList>
    </citation>
    <scope>NUCLEOTIDE SEQUENCE [LARGE SCALE GENOMIC DNA]</scope>
    <source>
        <strain evidence="20 21">3608</strain>
    </source>
</reference>
<dbReference type="Pfam" id="PF00175">
    <property type="entry name" value="NAD_binding_1"/>
    <property type="match status" value="1"/>
</dbReference>
<evidence type="ECO:0000256" key="7">
    <source>
        <dbReference type="ARBA" id="ARBA00022723"/>
    </source>
</evidence>
<organism evidence="20 21">
    <name type="scientific">Hirsutella minnesotensis 3608</name>
    <dbReference type="NCBI Taxonomy" id="1043627"/>
    <lineage>
        <taxon>Eukaryota</taxon>
        <taxon>Fungi</taxon>
        <taxon>Dikarya</taxon>
        <taxon>Ascomycota</taxon>
        <taxon>Pezizomycotina</taxon>
        <taxon>Sordariomycetes</taxon>
        <taxon>Hypocreomycetidae</taxon>
        <taxon>Hypocreales</taxon>
        <taxon>Ophiocordycipitaceae</taxon>
        <taxon>Hirsutella</taxon>
    </lineage>
</organism>
<dbReference type="GO" id="GO:0003958">
    <property type="term" value="F:NADPH-hemoprotein reductase activity"/>
    <property type="evidence" value="ECO:0007669"/>
    <property type="project" value="UniProtKB-UniRule"/>
</dbReference>
<keyword evidence="4 15" id="KW-0349">Heme</keyword>
<dbReference type="CDD" id="cd11068">
    <property type="entry name" value="CYP120A1"/>
    <property type="match status" value="1"/>
</dbReference>
<evidence type="ECO:0000313" key="21">
    <source>
        <dbReference type="Proteomes" id="UP000054481"/>
    </source>
</evidence>
<dbReference type="InterPro" id="IPR017938">
    <property type="entry name" value="Riboflavin_synthase-like_b-brl"/>
</dbReference>
<keyword evidence="10 15" id="KW-0249">Electron transport</keyword>
<feature type="region of interest" description="Disordered" evidence="17">
    <location>
        <begin position="1"/>
        <end position="31"/>
    </location>
</feature>
<dbReference type="PROSITE" id="PS50902">
    <property type="entry name" value="FLAVODOXIN_LIKE"/>
    <property type="match status" value="1"/>
</dbReference>
<evidence type="ECO:0000259" key="19">
    <source>
        <dbReference type="PROSITE" id="PS51384"/>
    </source>
</evidence>
<dbReference type="PRINTS" id="PR00371">
    <property type="entry name" value="FPNCR"/>
</dbReference>
<dbReference type="Proteomes" id="UP000054481">
    <property type="component" value="Unassembled WGS sequence"/>
</dbReference>
<dbReference type="Gene3D" id="1.20.990.10">
    <property type="entry name" value="NADPH-cytochrome p450 Reductase, Chain A, domain 3"/>
    <property type="match status" value="1"/>
</dbReference>
<dbReference type="PRINTS" id="PR00369">
    <property type="entry name" value="FLAVODOXIN"/>
</dbReference>
<dbReference type="PIRSF" id="PIRSF000209">
    <property type="entry name" value="Bifunctional_P450_P450R"/>
    <property type="match status" value="1"/>
</dbReference>
<dbReference type="GO" id="GO:0005829">
    <property type="term" value="C:cytosol"/>
    <property type="evidence" value="ECO:0007669"/>
    <property type="project" value="TreeGrafter"/>
</dbReference>
<dbReference type="InterPro" id="IPR001094">
    <property type="entry name" value="Flavdoxin-like"/>
</dbReference>
<evidence type="ECO:0000256" key="17">
    <source>
        <dbReference type="SAM" id="MobiDB-lite"/>
    </source>
</evidence>
<evidence type="ECO:0000256" key="6">
    <source>
        <dbReference type="ARBA" id="ARBA00022643"/>
    </source>
</evidence>
<evidence type="ECO:0000256" key="1">
    <source>
        <dbReference type="ARBA" id="ARBA00001971"/>
    </source>
</evidence>
<dbReference type="SUPFAM" id="SSF63380">
    <property type="entry name" value="Riboflavin synthase domain-like"/>
    <property type="match status" value="1"/>
</dbReference>
<dbReference type="PROSITE" id="PS00086">
    <property type="entry name" value="CYTOCHROME_P450"/>
    <property type="match status" value="1"/>
</dbReference>
<evidence type="ECO:0000256" key="14">
    <source>
        <dbReference type="ARBA" id="ARBA00049342"/>
    </source>
</evidence>
<dbReference type="InterPro" id="IPR023206">
    <property type="entry name" value="Bifunctional_P450_P450_red"/>
</dbReference>
<dbReference type="InterPro" id="IPR039261">
    <property type="entry name" value="FNR_nucleotide-bd"/>
</dbReference>
<evidence type="ECO:0000256" key="11">
    <source>
        <dbReference type="ARBA" id="ARBA00023002"/>
    </source>
</evidence>
<evidence type="ECO:0000256" key="8">
    <source>
        <dbReference type="ARBA" id="ARBA00022827"/>
    </source>
</evidence>
<keyword evidence="6 15" id="KW-0288">FMN</keyword>
<evidence type="ECO:0000256" key="10">
    <source>
        <dbReference type="ARBA" id="ARBA00022982"/>
    </source>
</evidence>
<comment type="similarity">
    <text evidence="2 15">In the N-terminal section; belongs to the cytochrome P450 family.</text>
</comment>
<evidence type="ECO:0000256" key="9">
    <source>
        <dbReference type="ARBA" id="ARBA00022857"/>
    </source>
</evidence>
<evidence type="ECO:0000256" key="13">
    <source>
        <dbReference type="ARBA" id="ARBA00023033"/>
    </source>
</evidence>
<dbReference type="OrthoDB" id="1470350at2759"/>
<evidence type="ECO:0000256" key="2">
    <source>
        <dbReference type="ARBA" id="ARBA00010018"/>
    </source>
</evidence>
<dbReference type="Pfam" id="PF00067">
    <property type="entry name" value="p450"/>
    <property type="match status" value="1"/>
</dbReference>
<feature type="domain" description="FAD-binding FR-type" evidence="19">
    <location>
        <begin position="696"/>
        <end position="927"/>
    </location>
</feature>
<dbReference type="AlphaFoldDB" id="A0A0F7ZUR9"/>
<evidence type="ECO:0000259" key="18">
    <source>
        <dbReference type="PROSITE" id="PS50902"/>
    </source>
</evidence>
<keyword evidence="8 15" id="KW-0274">FAD</keyword>
<dbReference type="InterPro" id="IPR029039">
    <property type="entry name" value="Flavoprotein-like_sf"/>
</dbReference>
<keyword evidence="11 15" id="KW-0560">Oxidoreductase</keyword>
<dbReference type="SUPFAM" id="SSF48264">
    <property type="entry name" value="Cytochrome P450"/>
    <property type="match status" value="1"/>
</dbReference>
<dbReference type="GO" id="GO:0050660">
    <property type="term" value="F:flavin adenine dinucleotide binding"/>
    <property type="evidence" value="ECO:0007669"/>
    <property type="project" value="TreeGrafter"/>
</dbReference>
<dbReference type="GO" id="GO:0020037">
    <property type="term" value="F:heme binding"/>
    <property type="evidence" value="ECO:0007669"/>
    <property type="project" value="UniProtKB-UniRule"/>
</dbReference>
<sequence length="1084" mass="121078">MACPFSNGATSAAVPKDQGQREKEVPIPQPPPSFLYKNFKDIDPNFPARSFQQLADLYGDIYQIDLGTPVVFVSSHELVHEVCDENRFHKDIQRNLLQLRALVGDGLFTAAHEDGAHLKKEENWWKAHRLLVPAFGPLGLRRMFDDMLDISAQMVQRLDRLGEDHIVNTSDDFTRLAFDTIGLCAFGYRFNEFYSDETHPFAQQMSNVLLLSGRRSNRSDIENKFHYWEEQERQADVKAMHDLANHIVNERKANPKPDAKDLLNTLIHGVDKETGESLSQENVVYNMVTFLVAGHETTSGTLAFMWYNLLKNPEKFHKAQQQVDEIVGDNVVTPEMVSKLTYIDACIKETLRLNGPISFFSGVPKEDTWLANGKYAVKKNTAITVNLKGLHHDPAVWGNDANEFKPERFLNGGFEALPPHSWLPFGRGMRACIGRGFAEQEMLINTAMILQRFTPELADPRYELRIKSTLTIKPDGFFIKMRRRPGKTLHTGIPGSVAMADDKAAGRRPAADEKSSRHTNKTVRIFYGGNAGTCEGLSQMLQSNLGEYGVQSEILALDAATEGLSNDVPNLIITSSYEGKPADNAKKFVTWLEKLGEADAPKFKDVKFSVFGVGDHDWPTTFHRIPKLVNEKLDKLGAHKVAPAGLADVKVDLLGPFEEWSESIAKALSQGGTSEQKQALCVNVEKSSYVKSLEEQKVAAGAVLKNDELADTSIGAAKKHMEIRLPEGVTYVSGDYLVIQPRNPEESVRRVLRYFGLEESSRITISASNKTFLPTEPIQVGTFFYGYVEMATPVTKRQVQTIAKHAVTDEQKRQLEALCSSNDEWANITKKRYNVMDIVEEHNISTLPLEVFIDMLLPLTPRQYSISSSPLEGDAQVASVTYDVHCAPALSGHGVFEGVCSTYLASRKPGDQIYCFIRPSNVGFRLPSSAETPLIMFAAGTGIAPMRAFIQERAAVAAARSSKPGPAVLFYGCRDPKHDFLYKQELLEWERQGVVQVFPAHSRASDSGRPKYVQDAIWEQRDLCGKLFASGGKIYLCGSAERLGKSSAEVCKKIFRDKNPEKSEEDAQNWLDSIKTDRYISDVY</sequence>
<dbReference type="EC" id="1.6.2.4" evidence="15"/>
<feature type="domain" description="Flavodoxin-like" evidence="18">
    <location>
        <begin position="523"/>
        <end position="665"/>
    </location>
</feature>
<dbReference type="InterPro" id="IPR017927">
    <property type="entry name" value="FAD-bd_FR_type"/>
</dbReference>
<dbReference type="EC" id="1.14.14.1" evidence="15"/>
<dbReference type="InterPro" id="IPR023173">
    <property type="entry name" value="NADPH_Cyt_P450_Rdtase_alpha"/>
</dbReference>
<dbReference type="InterPro" id="IPR036396">
    <property type="entry name" value="Cyt_P450_sf"/>
</dbReference>
<dbReference type="GO" id="GO:0010181">
    <property type="term" value="F:FMN binding"/>
    <property type="evidence" value="ECO:0007669"/>
    <property type="project" value="UniProtKB-UniRule"/>
</dbReference>
<evidence type="ECO:0000256" key="12">
    <source>
        <dbReference type="ARBA" id="ARBA00023004"/>
    </source>
</evidence>
<evidence type="ECO:0000256" key="16">
    <source>
        <dbReference type="PIRSR" id="PIRSR000209-1"/>
    </source>
</evidence>
<dbReference type="Gene3D" id="3.40.50.360">
    <property type="match status" value="1"/>
</dbReference>
<evidence type="ECO:0000256" key="4">
    <source>
        <dbReference type="ARBA" id="ARBA00022617"/>
    </source>
</evidence>
<dbReference type="Gene3D" id="3.40.50.80">
    <property type="entry name" value="Nucleotide-binding domain of ferredoxin-NADP reductase (FNR) module"/>
    <property type="match status" value="1"/>
</dbReference>
<comment type="cofactor">
    <cofactor evidence="1 15 16">
        <name>heme</name>
        <dbReference type="ChEBI" id="CHEBI:30413"/>
    </cofactor>
</comment>
<dbReference type="InterPro" id="IPR017972">
    <property type="entry name" value="Cyt_P450_CS"/>
</dbReference>
<dbReference type="PANTHER" id="PTHR19384:SF127">
    <property type="entry name" value="BIFUNCTIONAL CYTOCHROME P450_NADPH--P450 REDUCTASE"/>
    <property type="match status" value="1"/>
</dbReference>
<dbReference type="PANTHER" id="PTHR19384">
    <property type="entry name" value="NITRIC OXIDE SYNTHASE-RELATED"/>
    <property type="match status" value="1"/>
</dbReference>
<dbReference type="Gene3D" id="2.40.30.10">
    <property type="entry name" value="Translation factors"/>
    <property type="match status" value="1"/>
</dbReference>
<protein>
    <recommendedName>
        <fullName evidence="15">Bifunctional cytochrome P450/NADPH--P450 reductase</fullName>
    </recommendedName>
    <domain>
        <recommendedName>
            <fullName evidence="15">Cytochrome P450</fullName>
            <ecNumber evidence="15">1.14.14.1</ecNumber>
        </recommendedName>
    </domain>
    <domain>
        <recommendedName>
            <fullName evidence="15">NADPH--cytochrome P450 reductase</fullName>
            <ecNumber evidence="15">1.6.2.4</ecNumber>
        </recommendedName>
    </domain>
</protein>
<evidence type="ECO:0000256" key="5">
    <source>
        <dbReference type="ARBA" id="ARBA00022630"/>
    </source>
</evidence>
<evidence type="ECO:0000313" key="20">
    <source>
        <dbReference type="EMBL" id="KJZ75343.1"/>
    </source>
</evidence>
<keyword evidence="9 15" id="KW-0521">NADP</keyword>
<keyword evidence="12 15" id="KW-0408">Iron</keyword>
<dbReference type="SUPFAM" id="SSF52343">
    <property type="entry name" value="Ferredoxin reductase-like, C-terminal NADP-linked domain"/>
    <property type="match status" value="1"/>
</dbReference>
<comment type="catalytic activity">
    <reaction evidence="15">
        <text>an organic molecule + reduced [NADPH--hemoprotein reductase] + O2 = an alcohol + oxidized [NADPH--hemoprotein reductase] + H2O + H(+)</text>
        <dbReference type="Rhea" id="RHEA:17149"/>
        <dbReference type="Rhea" id="RHEA-COMP:11964"/>
        <dbReference type="Rhea" id="RHEA-COMP:11965"/>
        <dbReference type="ChEBI" id="CHEBI:15377"/>
        <dbReference type="ChEBI" id="CHEBI:15378"/>
        <dbReference type="ChEBI" id="CHEBI:15379"/>
        <dbReference type="ChEBI" id="CHEBI:30879"/>
        <dbReference type="ChEBI" id="CHEBI:57618"/>
        <dbReference type="ChEBI" id="CHEBI:58210"/>
        <dbReference type="ChEBI" id="CHEBI:142491"/>
        <dbReference type="EC" id="1.14.14.1"/>
    </reaction>
</comment>
<keyword evidence="3 15" id="KW-0813">Transport</keyword>
<keyword evidence="7 15" id="KW-0479">Metal-binding</keyword>
<dbReference type="InterPro" id="IPR001128">
    <property type="entry name" value="Cyt_P450"/>
</dbReference>
<dbReference type="GO" id="GO:0070330">
    <property type="term" value="F:aromatase activity"/>
    <property type="evidence" value="ECO:0007669"/>
    <property type="project" value="UniProtKB-UniRule"/>
</dbReference>
<feature type="binding site" description="axial binding residue" evidence="16">
    <location>
        <position position="432"/>
    </location>
    <ligand>
        <name>heme</name>
        <dbReference type="ChEBI" id="CHEBI:30413"/>
    </ligand>
    <ligandPart>
        <name>Fe</name>
        <dbReference type="ChEBI" id="CHEBI:18248"/>
    </ligandPart>
</feature>
<dbReference type="InterPro" id="IPR001709">
    <property type="entry name" value="Flavoprot_Pyr_Nucl_cyt_Rdtase"/>
</dbReference>
<keyword evidence="21" id="KW-1185">Reference proteome</keyword>
<dbReference type="InterPro" id="IPR008254">
    <property type="entry name" value="Flavodoxin/NO_synth"/>
</dbReference>
<dbReference type="PROSITE" id="PS51384">
    <property type="entry name" value="FAD_FR"/>
    <property type="match status" value="1"/>
</dbReference>
<dbReference type="FunFam" id="1.10.630.10:FF:000040">
    <property type="entry name" value="Bifunctional cytochrome P450/NADPH--P450 reductase"/>
    <property type="match status" value="1"/>
</dbReference>
<evidence type="ECO:0000256" key="3">
    <source>
        <dbReference type="ARBA" id="ARBA00022448"/>
    </source>
</evidence>
<dbReference type="InterPro" id="IPR003097">
    <property type="entry name" value="CysJ-like_FAD-binding"/>
</dbReference>
<dbReference type="CDD" id="cd06206">
    <property type="entry name" value="bifunctional_CYPOR"/>
    <property type="match status" value="1"/>
</dbReference>
<comment type="catalytic activity">
    <reaction evidence="14 15">
        <text>2 oxidized [cytochrome P450] + NADPH = 2 reduced [cytochrome P450] + NADP(+) + H(+)</text>
        <dbReference type="Rhea" id="RHEA:24040"/>
        <dbReference type="Rhea" id="RHEA-COMP:14627"/>
        <dbReference type="Rhea" id="RHEA-COMP:14628"/>
        <dbReference type="ChEBI" id="CHEBI:15378"/>
        <dbReference type="ChEBI" id="CHEBI:55376"/>
        <dbReference type="ChEBI" id="CHEBI:57783"/>
        <dbReference type="ChEBI" id="CHEBI:58349"/>
        <dbReference type="ChEBI" id="CHEBI:60344"/>
        <dbReference type="EC" id="1.6.2.4"/>
    </reaction>
</comment>
<dbReference type="Pfam" id="PF00667">
    <property type="entry name" value="FAD_binding_1"/>
    <property type="match status" value="1"/>
</dbReference>
<comment type="cofactor">
    <cofactor evidence="15">
        <name>FAD</name>
        <dbReference type="ChEBI" id="CHEBI:57692"/>
    </cofactor>
    <cofactor evidence="15">
        <name>FMN</name>
        <dbReference type="ChEBI" id="CHEBI:58210"/>
    </cofactor>
</comment>
<dbReference type="EMBL" id="KQ030518">
    <property type="protein sequence ID" value="KJZ75343.1"/>
    <property type="molecule type" value="Genomic_DNA"/>
</dbReference>